<feature type="chain" id="PRO_5015497331" evidence="1">
    <location>
        <begin position="20"/>
        <end position="90"/>
    </location>
</feature>
<feature type="signal peptide" evidence="1">
    <location>
        <begin position="1"/>
        <end position="19"/>
    </location>
</feature>
<keyword evidence="3" id="KW-1185">Reference proteome</keyword>
<reference evidence="2 3" key="1">
    <citation type="submission" date="2018-04" db="EMBL/GenBank/DDBJ databases">
        <title>Genome sequencing of Flavobacterium sp. HYN0059.</title>
        <authorList>
            <person name="Yi H."/>
            <person name="Baek C."/>
        </authorList>
    </citation>
    <scope>NUCLEOTIDE SEQUENCE [LARGE SCALE GENOMIC DNA]</scope>
    <source>
        <strain evidence="2 3">HYN0059</strain>
    </source>
</reference>
<sequence>MKNFKLWVFLAAVPLSGFAQDLQANAVIPLDPAVKTGKLKNGLTYYIRKNAKPENKVDLRLVITEEKDLNKYKEGELMDYKKTSRRTACG</sequence>
<proteinExistence type="predicted"/>
<dbReference type="AlphaFoldDB" id="A0A2S1QXC0"/>
<organism evidence="2 3">
    <name type="scientific">Flavobacterium album</name>
    <dbReference type="NCBI Taxonomy" id="2175091"/>
    <lineage>
        <taxon>Bacteria</taxon>
        <taxon>Pseudomonadati</taxon>
        <taxon>Bacteroidota</taxon>
        <taxon>Flavobacteriia</taxon>
        <taxon>Flavobacteriales</taxon>
        <taxon>Flavobacteriaceae</taxon>
        <taxon>Flavobacterium</taxon>
    </lineage>
</organism>
<dbReference type="EMBL" id="CP029186">
    <property type="protein sequence ID" value="AWH84881.1"/>
    <property type="molecule type" value="Genomic_DNA"/>
</dbReference>
<evidence type="ECO:0000313" key="2">
    <source>
        <dbReference type="EMBL" id="AWH84881.1"/>
    </source>
</evidence>
<evidence type="ECO:0000256" key="1">
    <source>
        <dbReference type="SAM" id="SignalP"/>
    </source>
</evidence>
<accession>A0A2S1QXC0</accession>
<dbReference type="RefSeq" id="WP_108777587.1">
    <property type="nucleotide sequence ID" value="NZ_CP029186.1"/>
</dbReference>
<dbReference type="KEGG" id="falb:HYN59_06970"/>
<protein>
    <submittedName>
        <fullName evidence="2">Uncharacterized protein</fullName>
    </submittedName>
</protein>
<gene>
    <name evidence="2" type="ORF">HYN59_06970</name>
</gene>
<name>A0A2S1QXC0_9FLAO</name>
<dbReference type="Proteomes" id="UP000244929">
    <property type="component" value="Chromosome"/>
</dbReference>
<evidence type="ECO:0000313" key="3">
    <source>
        <dbReference type="Proteomes" id="UP000244929"/>
    </source>
</evidence>
<dbReference type="OrthoDB" id="9811314at2"/>
<keyword evidence="1" id="KW-0732">Signal</keyword>